<dbReference type="Proteomes" id="UP000604046">
    <property type="component" value="Unassembled WGS sequence"/>
</dbReference>
<evidence type="ECO:0000256" key="1">
    <source>
        <dbReference type="SAM" id="Coils"/>
    </source>
</evidence>
<reference evidence="3" key="1">
    <citation type="submission" date="2021-02" db="EMBL/GenBank/DDBJ databases">
        <authorList>
            <person name="Dougan E. K."/>
            <person name="Rhodes N."/>
            <person name="Thang M."/>
            <person name="Chan C."/>
        </authorList>
    </citation>
    <scope>NUCLEOTIDE SEQUENCE</scope>
</reference>
<dbReference type="EMBL" id="CAJNDS010002274">
    <property type="protein sequence ID" value="CAE7405644.1"/>
    <property type="molecule type" value="Genomic_DNA"/>
</dbReference>
<keyword evidence="4" id="KW-1185">Reference proteome</keyword>
<feature type="compositionally biased region" description="Acidic residues" evidence="2">
    <location>
        <begin position="134"/>
        <end position="148"/>
    </location>
</feature>
<gene>
    <name evidence="3" type="ORF">SNAT2548_LOCUS22066</name>
</gene>
<accession>A0A812QW26</accession>
<comment type="caution">
    <text evidence="3">The sequence shown here is derived from an EMBL/GenBank/DDBJ whole genome shotgun (WGS) entry which is preliminary data.</text>
</comment>
<keyword evidence="1" id="KW-0175">Coiled coil</keyword>
<evidence type="ECO:0000313" key="4">
    <source>
        <dbReference type="Proteomes" id="UP000604046"/>
    </source>
</evidence>
<evidence type="ECO:0000256" key="2">
    <source>
        <dbReference type="SAM" id="MobiDB-lite"/>
    </source>
</evidence>
<feature type="region of interest" description="Disordered" evidence="2">
    <location>
        <begin position="208"/>
        <end position="240"/>
    </location>
</feature>
<feature type="coiled-coil region" evidence="1">
    <location>
        <begin position="56"/>
        <end position="110"/>
    </location>
</feature>
<sequence length="240" mass="27157">MAHPRYWRAGNWDLGPKQYVGPACYPVWETETPGVLWAWQGASHPDESTWCHDVEKDQLEKALKIARKRIKELEAKLRRTVEQLNDSQMAMSLENQEEDLQAAIEILQKESDGLLRVSAVAHAESQTDAACEPSEPENLDSQDAEEDPVQPKQSHQLQRHLEAAEARSMDDLEQISKLQAQLSEHQACPEAAAAAAADPVRPRLLLPRRRIQRQRPAAEFQVELTTRGRTKKSRRAPVPV</sequence>
<evidence type="ECO:0000313" key="3">
    <source>
        <dbReference type="EMBL" id="CAE7405644.1"/>
    </source>
</evidence>
<feature type="compositionally biased region" description="Basic and acidic residues" evidence="2">
    <location>
        <begin position="159"/>
        <end position="170"/>
    </location>
</feature>
<feature type="region of interest" description="Disordered" evidence="2">
    <location>
        <begin position="124"/>
        <end position="172"/>
    </location>
</feature>
<protein>
    <submittedName>
        <fullName evidence="3">Uncharacterized protein</fullName>
    </submittedName>
</protein>
<name>A0A812QW26_9DINO</name>
<organism evidence="3 4">
    <name type="scientific">Symbiodinium natans</name>
    <dbReference type="NCBI Taxonomy" id="878477"/>
    <lineage>
        <taxon>Eukaryota</taxon>
        <taxon>Sar</taxon>
        <taxon>Alveolata</taxon>
        <taxon>Dinophyceae</taxon>
        <taxon>Suessiales</taxon>
        <taxon>Symbiodiniaceae</taxon>
        <taxon>Symbiodinium</taxon>
    </lineage>
</organism>
<feature type="compositionally biased region" description="Basic residues" evidence="2">
    <location>
        <begin position="228"/>
        <end position="240"/>
    </location>
</feature>
<dbReference type="AlphaFoldDB" id="A0A812QW26"/>
<proteinExistence type="predicted"/>